<dbReference type="GO" id="GO:0005524">
    <property type="term" value="F:ATP binding"/>
    <property type="evidence" value="ECO:0007669"/>
    <property type="project" value="UniProtKB-KW"/>
</dbReference>
<feature type="region of interest" description="Disordered" evidence="11">
    <location>
        <begin position="106"/>
        <end position="129"/>
    </location>
</feature>
<dbReference type="Pfam" id="PF00271">
    <property type="entry name" value="Helicase_C"/>
    <property type="match status" value="1"/>
</dbReference>
<dbReference type="GO" id="GO:0008270">
    <property type="term" value="F:zinc ion binding"/>
    <property type="evidence" value="ECO:0007669"/>
    <property type="project" value="UniProtKB-KW"/>
</dbReference>
<dbReference type="InterPro" id="IPR014001">
    <property type="entry name" value="Helicase_ATP-bd"/>
</dbReference>
<feature type="domain" description="Helicase C-terminal" evidence="14">
    <location>
        <begin position="1089"/>
        <end position="1255"/>
    </location>
</feature>
<keyword evidence="10" id="KW-0175">Coiled coil</keyword>
<dbReference type="InterPro" id="IPR050628">
    <property type="entry name" value="SNF2_RAD54_helicase_TF"/>
</dbReference>
<feature type="region of interest" description="Disordered" evidence="11">
    <location>
        <begin position="605"/>
        <end position="631"/>
    </location>
</feature>
<dbReference type="InterPro" id="IPR049730">
    <property type="entry name" value="SNF2/RAD54-like_C"/>
</dbReference>
<comment type="similarity">
    <text evidence="1">Belongs to the SNF2/RAD54 helicase family.</text>
</comment>
<dbReference type="GO" id="GO:0008094">
    <property type="term" value="F:ATP-dependent activity, acting on DNA"/>
    <property type="evidence" value="ECO:0007669"/>
    <property type="project" value="TreeGrafter"/>
</dbReference>
<keyword evidence="8" id="KW-0067">ATP-binding</keyword>
<dbReference type="SMART" id="SM00487">
    <property type="entry name" value="DEXDc"/>
    <property type="match status" value="1"/>
</dbReference>
<dbReference type="GO" id="GO:0005634">
    <property type="term" value="C:nucleus"/>
    <property type="evidence" value="ECO:0007669"/>
    <property type="project" value="TreeGrafter"/>
</dbReference>
<dbReference type="Gene3D" id="3.40.50.300">
    <property type="entry name" value="P-loop containing nucleotide triphosphate hydrolases"/>
    <property type="match status" value="2"/>
</dbReference>
<dbReference type="Gene3D" id="3.40.50.10810">
    <property type="entry name" value="Tandem AAA-ATPase domain"/>
    <property type="match status" value="1"/>
</dbReference>
<evidence type="ECO:0000256" key="10">
    <source>
        <dbReference type="SAM" id="Coils"/>
    </source>
</evidence>
<feature type="domain" description="RING-type" evidence="12">
    <location>
        <begin position="880"/>
        <end position="932"/>
    </location>
</feature>
<dbReference type="SMART" id="SM00184">
    <property type="entry name" value="RING"/>
    <property type="match status" value="1"/>
</dbReference>
<name>A0AA39PBM4_9AGAR</name>
<dbReference type="InterPro" id="IPR013083">
    <property type="entry name" value="Znf_RING/FYVE/PHD"/>
</dbReference>
<dbReference type="CDD" id="cd18793">
    <property type="entry name" value="SF2_C_SNF"/>
    <property type="match status" value="1"/>
</dbReference>
<dbReference type="PROSITE" id="PS00518">
    <property type="entry name" value="ZF_RING_1"/>
    <property type="match status" value="1"/>
</dbReference>
<evidence type="ECO:0000259" key="14">
    <source>
        <dbReference type="PROSITE" id="PS51194"/>
    </source>
</evidence>
<accession>A0AA39PBM4</accession>
<dbReference type="AlphaFoldDB" id="A0AA39PBM4"/>
<dbReference type="InterPro" id="IPR001841">
    <property type="entry name" value="Znf_RING"/>
</dbReference>
<keyword evidence="7" id="KW-0862">Zinc</keyword>
<gene>
    <name evidence="15" type="ORF">IW261DRAFT_1563598</name>
</gene>
<evidence type="ECO:0000256" key="9">
    <source>
        <dbReference type="PROSITE-ProRule" id="PRU00175"/>
    </source>
</evidence>
<dbReference type="EMBL" id="JAUEPR010000009">
    <property type="protein sequence ID" value="KAK0480890.1"/>
    <property type="molecule type" value="Genomic_DNA"/>
</dbReference>
<dbReference type="PROSITE" id="PS51192">
    <property type="entry name" value="HELICASE_ATP_BIND_1"/>
    <property type="match status" value="1"/>
</dbReference>
<dbReference type="PROSITE" id="PS51194">
    <property type="entry name" value="HELICASE_CTER"/>
    <property type="match status" value="1"/>
</dbReference>
<dbReference type="SMART" id="SM00490">
    <property type="entry name" value="HELICc"/>
    <property type="match status" value="1"/>
</dbReference>
<dbReference type="SUPFAM" id="SSF57850">
    <property type="entry name" value="RING/U-box"/>
    <property type="match status" value="1"/>
</dbReference>
<dbReference type="InterPro" id="IPR038718">
    <property type="entry name" value="SNF2-like_sf"/>
</dbReference>
<dbReference type="Gene3D" id="3.30.40.10">
    <property type="entry name" value="Zinc/RING finger domain, C3HC4 (zinc finger)"/>
    <property type="match status" value="1"/>
</dbReference>
<feature type="compositionally biased region" description="Basic residues" evidence="11">
    <location>
        <begin position="971"/>
        <end position="983"/>
    </location>
</feature>
<dbReference type="SUPFAM" id="SSF52540">
    <property type="entry name" value="P-loop containing nucleoside triphosphate hydrolases"/>
    <property type="match status" value="2"/>
</dbReference>
<dbReference type="PANTHER" id="PTHR45626">
    <property type="entry name" value="TRANSCRIPTION TERMINATION FACTOR 2-RELATED"/>
    <property type="match status" value="1"/>
</dbReference>
<feature type="coiled-coil region" evidence="10">
    <location>
        <begin position="248"/>
        <end position="282"/>
    </location>
</feature>
<keyword evidence="3" id="KW-0547">Nucleotide-binding</keyword>
<evidence type="ECO:0000259" key="13">
    <source>
        <dbReference type="PROSITE" id="PS51192"/>
    </source>
</evidence>
<dbReference type="InterPro" id="IPR027370">
    <property type="entry name" value="Znf-RING_euk"/>
</dbReference>
<keyword evidence="16" id="KW-1185">Reference proteome</keyword>
<comment type="caution">
    <text evidence="15">The sequence shown here is derived from an EMBL/GenBank/DDBJ whole genome shotgun (WGS) entry which is preliminary data.</text>
</comment>
<evidence type="ECO:0000313" key="16">
    <source>
        <dbReference type="Proteomes" id="UP001175227"/>
    </source>
</evidence>
<keyword evidence="5" id="KW-0378">Hydrolase</keyword>
<evidence type="ECO:0000256" key="7">
    <source>
        <dbReference type="ARBA" id="ARBA00022833"/>
    </source>
</evidence>
<evidence type="ECO:0000256" key="8">
    <source>
        <dbReference type="ARBA" id="ARBA00022840"/>
    </source>
</evidence>
<dbReference type="InterPro" id="IPR017907">
    <property type="entry name" value="Znf_RING_CS"/>
</dbReference>
<dbReference type="GO" id="GO:0000724">
    <property type="term" value="P:double-strand break repair via homologous recombination"/>
    <property type="evidence" value="ECO:0007669"/>
    <property type="project" value="TreeGrafter"/>
</dbReference>
<feature type="compositionally biased region" description="Low complexity" evidence="11">
    <location>
        <begin position="115"/>
        <end position="126"/>
    </location>
</feature>
<evidence type="ECO:0000256" key="5">
    <source>
        <dbReference type="ARBA" id="ARBA00022801"/>
    </source>
</evidence>
<dbReference type="GO" id="GO:0016787">
    <property type="term" value="F:hydrolase activity"/>
    <property type="evidence" value="ECO:0007669"/>
    <property type="project" value="UniProtKB-KW"/>
</dbReference>
<protein>
    <submittedName>
        <fullName evidence="15">SNF2 family N-terminal domain-containing protein</fullName>
    </submittedName>
</protein>
<dbReference type="Pfam" id="PF13445">
    <property type="entry name" value="zf-RING_UBOX"/>
    <property type="match status" value="1"/>
</dbReference>
<organism evidence="15 16">
    <name type="scientific">Armillaria novae-zelandiae</name>
    <dbReference type="NCBI Taxonomy" id="153914"/>
    <lineage>
        <taxon>Eukaryota</taxon>
        <taxon>Fungi</taxon>
        <taxon>Dikarya</taxon>
        <taxon>Basidiomycota</taxon>
        <taxon>Agaricomycotina</taxon>
        <taxon>Agaricomycetes</taxon>
        <taxon>Agaricomycetidae</taxon>
        <taxon>Agaricales</taxon>
        <taxon>Marasmiineae</taxon>
        <taxon>Physalacriaceae</taxon>
        <taxon>Armillaria</taxon>
    </lineage>
</organism>
<feature type="region of interest" description="Disordered" evidence="11">
    <location>
        <begin position="950"/>
        <end position="983"/>
    </location>
</feature>
<feature type="domain" description="Helicase ATP-binding" evidence="13">
    <location>
        <begin position="494"/>
        <end position="698"/>
    </location>
</feature>
<dbReference type="InterPro" id="IPR000330">
    <property type="entry name" value="SNF2_N"/>
</dbReference>
<dbReference type="PROSITE" id="PS50089">
    <property type="entry name" value="ZF_RING_2"/>
    <property type="match status" value="1"/>
</dbReference>
<reference evidence="15" key="1">
    <citation type="submission" date="2023-06" db="EMBL/GenBank/DDBJ databases">
        <authorList>
            <consortium name="Lawrence Berkeley National Laboratory"/>
            <person name="Ahrendt S."/>
            <person name="Sahu N."/>
            <person name="Indic B."/>
            <person name="Wong-Bajracharya J."/>
            <person name="Merenyi Z."/>
            <person name="Ke H.-M."/>
            <person name="Monk M."/>
            <person name="Kocsube S."/>
            <person name="Drula E."/>
            <person name="Lipzen A."/>
            <person name="Balint B."/>
            <person name="Henrissat B."/>
            <person name="Andreopoulos B."/>
            <person name="Martin F.M."/>
            <person name="Harder C.B."/>
            <person name="Rigling D."/>
            <person name="Ford K.L."/>
            <person name="Foster G.D."/>
            <person name="Pangilinan J."/>
            <person name="Papanicolaou A."/>
            <person name="Barry K."/>
            <person name="LaButti K."/>
            <person name="Viragh M."/>
            <person name="Koriabine M."/>
            <person name="Yan M."/>
            <person name="Riley R."/>
            <person name="Champramary S."/>
            <person name="Plett K.L."/>
            <person name="Tsai I.J."/>
            <person name="Slot J."/>
            <person name="Sipos G."/>
            <person name="Plett J."/>
            <person name="Nagy L.G."/>
            <person name="Grigoriev I.V."/>
        </authorList>
    </citation>
    <scope>NUCLEOTIDE SEQUENCE</scope>
    <source>
        <strain evidence="15">ICMP 16352</strain>
    </source>
</reference>
<evidence type="ECO:0000256" key="6">
    <source>
        <dbReference type="ARBA" id="ARBA00022806"/>
    </source>
</evidence>
<dbReference type="Pfam" id="PF00176">
    <property type="entry name" value="SNF2-rel_dom"/>
    <property type="match status" value="1"/>
</dbReference>
<dbReference type="Proteomes" id="UP001175227">
    <property type="component" value="Unassembled WGS sequence"/>
</dbReference>
<proteinExistence type="inferred from homology"/>
<evidence type="ECO:0000256" key="1">
    <source>
        <dbReference type="ARBA" id="ARBA00007025"/>
    </source>
</evidence>
<sequence length="1264" mass="141534">MPPSPVPVALAKKQLGLSPFVPDTAVPAGYIDELTTHLKLYPDDTHFRIVTEPLRGYGSLTCLESGCKGLSMPLERNVKLADGGRSIGVGSLSMYRFHIAQHPTHSKDRYARVNPSSSVPHTPSPTVKREQNSVLNLLDAASPFGTPDATPSDKPLLAARRRSSLFRSLPAQAAVRIKPEPVEAVVPLKRLHEWGIPDTPRTASAPSSAGPSSLKKIKREDSLIKPLIVANRDNDGDIVMGSPHMTSVEDTRRELTEIQLKISNLERLHENLNRKKRKTKTDLTKMFRYMSELDDLQQKRDRCSASIPNMSSLKRTLSKPLFPKPEPISVKVAKSENSFSSTFNNPFYDDRPDPLASGSDIKLPGLPGLPDYWLKEGSDNDDMDVDPAVGAAAILNRVVGTAIPNIAPVVGTDNRDCNGDYFGRGRDTFQGPVAKADDIEKFLIEAGNAEQFDGNASVNEGLQKLGLNSITSLLPGMEVPLMPHQVIGVAWMAEKEKSSLKGGLLGDDMGLGKTVQMIALMIKNRSNDPLCKTNLIMAPLGLLDQWKLEIQLKSSDSLKCIIYHGSGRPKHKQDLLKYDVVLTTYQTMAMEWPDFEKDQKAKEKARRKSGNDFIVSDSDDDSSESGKKRKQKKQQGLLFQVDFYRIILDEAQAVRNRRTRASRATTELRCLYRWCLTGTPIINSLSDVYGYLRFLKIRPWYDWKEFHDHVNLLEKKNPALAVTRLQTILNMFVLRRMKDTMLDGKRLIDLPEKDTSLIKLEFTEEEREIYSMVEAKSQATFNRYLRAGTVLKNYSQVLVLLLRLRQLCSHPSLIQEDGVAYIQPEEDEDNWRLEVKEELLRARKLLGGEFVCRLKRRFMEATQRRMEAEKADTEAEVEECSICFDALTSAVVTACGHSFCRECIGDVLSGSQVDAEDEPKLKAHERRCPNCRQPISGNLLFDRAAFEPSDAELNGSENTGGDESKQSRISTKAKGKGKAKAKGKDKRKLALSADIIDINALDDDDKDEDEDEDDLSDFIVDSDKDEEEKDARQQLKKALGKRKAFVVLDSDEEGDKVEQVVFGRKKKNPMSGQIKLMPKFLPSTKMQHMMKQIIGLFEEKPDEKILVISQWTGCLSLVSEYLTEKTIEHVKYQGDMSRPARELSIHAFMSTRESAKVMLMSLKCGGVGLNLTRANNVISLDLGWSQAVEAQAFDRVHRLGQSRRVKVDRLVISDTVEDRILDLQERKQNLADGSLGEGNGKKIGKLSVKELANLFGLDARGRLL</sequence>
<evidence type="ECO:0000259" key="12">
    <source>
        <dbReference type="PROSITE" id="PS50089"/>
    </source>
</evidence>
<evidence type="ECO:0000256" key="2">
    <source>
        <dbReference type="ARBA" id="ARBA00022723"/>
    </source>
</evidence>
<evidence type="ECO:0000256" key="11">
    <source>
        <dbReference type="SAM" id="MobiDB-lite"/>
    </source>
</evidence>
<keyword evidence="2" id="KW-0479">Metal-binding</keyword>
<feature type="compositionally biased region" description="Acidic residues" evidence="11">
    <location>
        <begin position="1003"/>
        <end position="1016"/>
    </location>
</feature>
<dbReference type="GO" id="GO:0004386">
    <property type="term" value="F:helicase activity"/>
    <property type="evidence" value="ECO:0007669"/>
    <property type="project" value="UniProtKB-KW"/>
</dbReference>
<dbReference type="GO" id="GO:0005737">
    <property type="term" value="C:cytoplasm"/>
    <property type="evidence" value="ECO:0007669"/>
    <property type="project" value="TreeGrafter"/>
</dbReference>
<evidence type="ECO:0000256" key="4">
    <source>
        <dbReference type="ARBA" id="ARBA00022771"/>
    </source>
</evidence>
<dbReference type="CDD" id="cd18008">
    <property type="entry name" value="DEXDc_SHPRH-like"/>
    <property type="match status" value="1"/>
</dbReference>
<evidence type="ECO:0000313" key="15">
    <source>
        <dbReference type="EMBL" id="KAK0480890.1"/>
    </source>
</evidence>
<dbReference type="PANTHER" id="PTHR45626:SF16">
    <property type="entry name" value="ATP-DEPENDENT HELICASE ULS1"/>
    <property type="match status" value="1"/>
</dbReference>
<dbReference type="InterPro" id="IPR027417">
    <property type="entry name" value="P-loop_NTPase"/>
</dbReference>
<keyword evidence="4 9" id="KW-0863">Zinc-finger</keyword>
<keyword evidence="6" id="KW-0347">Helicase</keyword>
<evidence type="ECO:0000256" key="3">
    <source>
        <dbReference type="ARBA" id="ARBA00022741"/>
    </source>
</evidence>
<dbReference type="InterPro" id="IPR001650">
    <property type="entry name" value="Helicase_C-like"/>
</dbReference>
<feature type="region of interest" description="Disordered" evidence="11">
    <location>
        <begin position="1003"/>
        <end position="1031"/>
    </location>
</feature>